<dbReference type="AlphaFoldDB" id="A0A8S3RIF0"/>
<dbReference type="Gene3D" id="2.60.40.10">
    <property type="entry name" value="Immunoglobulins"/>
    <property type="match status" value="1"/>
</dbReference>
<evidence type="ECO:0000259" key="2">
    <source>
        <dbReference type="PROSITE" id="PS50853"/>
    </source>
</evidence>
<name>A0A8S3RIF0_MYTED</name>
<protein>
    <recommendedName>
        <fullName evidence="2">Fibronectin type-III domain-containing protein</fullName>
    </recommendedName>
</protein>
<accession>A0A8S3RIF0</accession>
<comment type="caution">
    <text evidence="3">The sequence shown here is derived from an EMBL/GenBank/DDBJ whole genome shotgun (WGS) entry which is preliminary data.</text>
</comment>
<organism evidence="3 4">
    <name type="scientific">Mytilus edulis</name>
    <name type="common">Blue mussel</name>
    <dbReference type="NCBI Taxonomy" id="6550"/>
    <lineage>
        <taxon>Eukaryota</taxon>
        <taxon>Metazoa</taxon>
        <taxon>Spiralia</taxon>
        <taxon>Lophotrochozoa</taxon>
        <taxon>Mollusca</taxon>
        <taxon>Bivalvia</taxon>
        <taxon>Autobranchia</taxon>
        <taxon>Pteriomorphia</taxon>
        <taxon>Mytilida</taxon>
        <taxon>Mytiloidea</taxon>
        <taxon>Mytilidae</taxon>
        <taxon>Mytilinae</taxon>
        <taxon>Mytilus</taxon>
    </lineage>
</organism>
<dbReference type="PROSITE" id="PS50853">
    <property type="entry name" value="FN3"/>
    <property type="match status" value="1"/>
</dbReference>
<dbReference type="InterPro" id="IPR003961">
    <property type="entry name" value="FN3_dom"/>
</dbReference>
<dbReference type="SUPFAM" id="SSF49265">
    <property type="entry name" value="Fibronectin type III"/>
    <property type="match status" value="1"/>
</dbReference>
<dbReference type="CDD" id="cd00063">
    <property type="entry name" value="FN3"/>
    <property type="match status" value="1"/>
</dbReference>
<evidence type="ECO:0000313" key="3">
    <source>
        <dbReference type="EMBL" id="CAG2209158.1"/>
    </source>
</evidence>
<feature type="compositionally biased region" description="Basic and acidic residues" evidence="1">
    <location>
        <begin position="72"/>
        <end position="85"/>
    </location>
</feature>
<reference evidence="3" key="1">
    <citation type="submission" date="2021-03" db="EMBL/GenBank/DDBJ databases">
        <authorList>
            <person name="Bekaert M."/>
        </authorList>
    </citation>
    <scope>NUCLEOTIDE SEQUENCE</scope>
</reference>
<sequence length="261" mass="31004">MFSKKYHDDKHLSPNTLEDIRHQLSNVNELIELPPIEIFFEDQQKHESCTVDHHKPSVNMNIVNMRKLLKETKDKKAKRDSERSQSFRPGKPSITHSYEHIIESCTVDHHKPSVNMNTVNMRKLLKKTNRDKLDLKFTEIEKQKRDSERSQSFRPGKPSITHSYEHIIEIAWQVPSAIPDCDSYEVYYRYVGDKEWAKYPTPVTNTKLKIGPFLKDNTYFEFKVRCMYNKVFGEYSEISEAIKTIYCRRSNCDCTYWFKHS</sequence>
<dbReference type="Proteomes" id="UP000683360">
    <property type="component" value="Unassembled WGS sequence"/>
</dbReference>
<dbReference type="InterPro" id="IPR036116">
    <property type="entry name" value="FN3_sf"/>
</dbReference>
<dbReference type="InterPro" id="IPR013783">
    <property type="entry name" value="Ig-like_fold"/>
</dbReference>
<feature type="region of interest" description="Disordered" evidence="1">
    <location>
        <begin position="72"/>
        <end position="93"/>
    </location>
</feature>
<evidence type="ECO:0000313" key="4">
    <source>
        <dbReference type="Proteomes" id="UP000683360"/>
    </source>
</evidence>
<evidence type="ECO:0000256" key="1">
    <source>
        <dbReference type="SAM" id="MobiDB-lite"/>
    </source>
</evidence>
<feature type="domain" description="Fibronectin type-III" evidence="2">
    <location>
        <begin position="154"/>
        <end position="250"/>
    </location>
</feature>
<keyword evidence="4" id="KW-1185">Reference proteome</keyword>
<proteinExistence type="predicted"/>
<gene>
    <name evidence="3" type="ORF">MEDL_23295</name>
</gene>
<dbReference type="EMBL" id="CAJPWZ010001142">
    <property type="protein sequence ID" value="CAG2209158.1"/>
    <property type="molecule type" value="Genomic_DNA"/>
</dbReference>